<dbReference type="EMBL" id="VTWH01000002">
    <property type="protein sequence ID" value="KAA0970316.1"/>
    <property type="molecule type" value="Genomic_DNA"/>
</dbReference>
<evidence type="ECO:0000259" key="1">
    <source>
        <dbReference type="PROSITE" id="PS50853"/>
    </source>
</evidence>
<dbReference type="PROSITE" id="PS50853">
    <property type="entry name" value="FN3"/>
    <property type="match status" value="1"/>
</dbReference>
<accession>A0A5B0DV39</accession>
<dbReference type="InterPro" id="IPR036116">
    <property type="entry name" value="FN3_sf"/>
</dbReference>
<protein>
    <recommendedName>
        <fullName evidence="1">Fibronectin type-III domain-containing protein</fullName>
    </recommendedName>
</protein>
<reference evidence="2 3" key="1">
    <citation type="submission" date="2019-08" db="EMBL/GenBank/DDBJ databases">
        <title>Aureimonas fodiniaquatilis sp. nov., isolated from a coal mine wastewater.</title>
        <authorList>
            <person name="Kim W."/>
        </authorList>
    </citation>
    <scope>NUCLEOTIDE SEQUENCE [LARGE SCALE GENOMIC DNA]</scope>
    <source>
        <strain evidence="2 3">CAU 1482</strain>
    </source>
</reference>
<dbReference type="InterPro" id="IPR055385">
    <property type="entry name" value="GpJ_HDII-ins2"/>
</dbReference>
<dbReference type="InterPro" id="IPR003961">
    <property type="entry name" value="FN3_dom"/>
</dbReference>
<dbReference type="CDD" id="cd00063">
    <property type="entry name" value="FN3"/>
    <property type="match status" value="1"/>
</dbReference>
<gene>
    <name evidence="2" type="ORF">FPY71_07265</name>
</gene>
<dbReference type="AlphaFoldDB" id="A0A5B0DV39"/>
<dbReference type="OrthoDB" id="7349961at2"/>
<dbReference type="InterPro" id="IPR013783">
    <property type="entry name" value="Ig-like_fold"/>
</dbReference>
<evidence type="ECO:0000313" key="3">
    <source>
        <dbReference type="Proteomes" id="UP000324738"/>
    </source>
</evidence>
<dbReference type="SUPFAM" id="SSF49265">
    <property type="entry name" value="Fibronectin type III"/>
    <property type="match status" value="1"/>
</dbReference>
<feature type="domain" description="Fibronectin type-III" evidence="1">
    <location>
        <begin position="775"/>
        <end position="874"/>
    </location>
</feature>
<dbReference type="PANTHER" id="PTHR36251:SF2">
    <property type="entry name" value="GIFSY-2 PROPHAGE HOST SPECIFICITY PROTEIN J, PHAGE LAMBDA"/>
    <property type="match status" value="1"/>
</dbReference>
<dbReference type="RefSeq" id="WP_149299183.1">
    <property type="nucleotide sequence ID" value="NZ_VTWH01000002.1"/>
</dbReference>
<name>A0A5B0DV39_9HYPH</name>
<dbReference type="InterPro" id="IPR053171">
    <property type="entry name" value="Viral_Tip_Attach_Protein"/>
</dbReference>
<sequence length="1232" mass="135455">MTTLQRRKQELQGNVYGSGDTVKVVVASHPLRMDRVEIIMLAGLSVAEIAEQAAVETRISDLATAVVCYIDGHVVERTNWCRVRPKVGTTIVLRAVAEGPIFAGVGAIFSAISAATASVSAFIGGLGILGKVIGLGLAIGAQYLLSALFPVRQPQLDREVQEQGKQAFSISGSRNSVATWEAVPVVMGQHRMTPYYGAQPYTEAFGSDQFWRGLFAWCYGSATISDVRIGETPLHSFQDVQIEHAWGYPGEGELSLYNRQVIEEPLSIDLEQSLGWVSRTTATGVTEISADIVFPSGLYSMTLSDGRKHLRTVILEARYRNIHSLEWYSFPQMRVSERTVDPVRRTFVAYVPPGQYEVQIIRITTDDTATNNQDLQFVSKTILSAIRGARPTSPITFNRPLVRSAVRIRANQQLNGGLDSLNGIVSAHAVMGFNGTHWQAALPTRNPANWIRHALQGPMNARPVPNSQIDIPALEEFWRYCNAQGFNYDAVITSARSVFDMVAEIAAAGRAVPVFKDGRWSVVWDQAESPIVQQFTPRNSWGFESRREYIVMPHAFKVRFINREKGFIEDERIVYDDGYNATNATLFEGLEFPGVTDPQTVWRHARFHIAQLRLRPETISINADWENLICTRGDRVRIQSDVMLVGQVSGRITGNSPGFLHVDEVVTVEAGKRYTLRWRDSNMASFSVVLNDLPVGEYTRIPWATGFPAVGNLFSFGEAGIETAVFRVLSIETNTDLTARITLVDDAPAISLADRGTIPPFQSNVSRPPDPFLQPPTNIQTNQEAYQDGERWFARVRLSWDAPRMGRVQTFEIAMQDRSTSGEWRALGSAPASQTLYVIEGLEEGIYAFRVRAVFDNGTFSGWLTSEGISTTSLLEPPANVTSFNVSVLGDISTLAWNSVPNAAWYEIRFVPFGTEPVWNSATPLVPRASGTSAQVPTMVGSYLIKAVRGNGVRSRAATAIQTNVAGLIGLNVVEILTEAGWPGVLDRLEISSGNLRLLSKNVIGNWTALSDVPSMAVGVEGSGSNVQIEGYYAFAQVVDLGGIYTSRLTASIDAEGADLTNVIGNWSALSAVTLMDNSEPEDWGVELQFRTTNDSPSANEWSEWRPLVVGDVTARAFQFRLRLNGKAEMDNDYSTISPIVHGVTVSIDMPDRVDAAEDQLVPTAGRRVTFEPAFVALKGLAIAAQDMATGDRYAITNKDETGFFIRFFNSTNTAVPRTFDYVAKGYGNLLN</sequence>
<dbReference type="PANTHER" id="PTHR36251">
    <property type="entry name" value="FELS-1 PROPHAGE HOST SPECIFICITY PROTEIN-RELATED"/>
    <property type="match status" value="1"/>
</dbReference>
<comment type="caution">
    <text evidence="2">The sequence shown here is derived from an EMBL/GenBank/DDBJ whole genome shotgun (WGS) entry which is preliminary data.</text>
</comment>
<keyword evidence="3" id="KW-1185">Reference proteome</keyword>
<dbReference type="Proteomes" id="UP000324738">
    <property type="component" value="Unassembled WGS sequence"/>
</dbReference>
<dbReference type="Gene3D" id="2.60.40.10">
    <property type="entry name" value="Immunoglobulins"/>
    <property type="match status" value="1"/>
</dbReference>
<organism evidence="2 3">
    <name type="scientific">Aureimonas fodinaquatilis</name>
    <dbReference type="NCBI Taxonomy" id="2565783"/>
    <lineage>
        <taxon>Bacteria</taxon>
        <taxon>Pseudomonadati</taxon>
        <taxon>Pseudomonadota</taxon>
        <taxon>Alphaproteobacteria</taxon>
        <taxon>Hyphomicrobiales</taxon>
        <taxon>Aurantimonadaceae</taxon>
        <taxon>Aureimonas</taxon>
    </lineage>
</organism>
<dbReference type="Pfam" id="PF24801">
    <property type="entry name" value="FNIII-A_GpJ"/>
    <property type="match status" value="1"/>
</dbReference>
<dbReference type="NCBIfam" id="NF040662">
    <property type="entry name" value="attach_TipJ_rel"/>
    <property type="match status" value="1"/>
</dbReference>
<evidence type="ECO:0000313" key="2">
    <source>
        <dbReference type="EMBL" id="KAA0970316.1"/>
    </source>
</evidence>
<proteinExistence type="predicted"/>